<dbReference type="PRINTS" id="PR00778">
    <property type="entry name" value="HTHARSR"/>
</dbReference>
<accession>A0A1I5FT05</accession>
<proteinExistence type="predicted"/>
<dbReference type="OrthoDB" id="9798835at2"/>
<evidence type="ECO:0000313" key="6">
    <source>
        <dbReference type="EMBL" id="SFO26736.1"/>
    </source>
</evidence>
<evidence type="ECO:0000313" key="7">
    <source>
        <dbReference type="Proteomes" id="UP000199614"/>
    </source>
</evidence>
<feature type="region of interest" description="Disordered" evidence="4">
    <location>
        <begin position="132"/>
        <end position="153"/>
    </location>
</feature>
<dbReference type="EMBL" id="FOUY01000040">
    <property type="protein sequence ID" value="SFO26736.1"/>
    <property type="molecule type" value="Genomic_DNA"/>
</dbReference>
<gene>
    <name evidence="6" type="ORF">SAMN05216207_104041</name>
</gene>
<dbReference type="CDD" id="cd00090">
    <property type="entry name" value="HTH_ARSR"/>
    <property type="match status" value="1"/>
</dbReference>
<dbReference type="InterPro" id="IPR036390">
    <property type="entry name" value="WH_DNA-bd_sf"/>
</dbReference>
<dbReference type="InterPro" id="IPR036388">
    <property type="entry name" value="WH-like_DNA-bd_sf"/>
</dbReference>
<dbReference type="InterPro" id="IPR051081">
    <property type="entry name" value="HTH_MetalResp_TranReg"/>
</dbReference>
<dbReference type="PANTHER" id="PTHR33154">
    <property type="entry name" value="TRANSCRIPTIONAL REGULATOR, ARSR FAMILY"/>
    <property type="match status" value="1"/>
</dbReference>
<dbReference type="Gene3D" id="1.10.10.10">
    <property type="entry name" value="Winged helix-like DNA-binding domain superfamily/Winged helix DNA-binding domain"/>
    <property type="match status" value="1"/>
</dbReference>
<dbReference type="InterPro" id="IPR011991">
    <property type="entry name" value="ArsR-like_HTH"/>
</dbReference>
<feature type="domain" description="HTH arsR-type" evidence="5">
    <location>
        <begin position="21"/>
        <end position="117"/>
    </location>
</feature>
<dbReference type="Pfam" id="PF01022">
    <property type="entry name" value="HTH_5"/>
    <property type="match status" value="1"/>
</dbReference>
<dbReference type="GO" id="GO:0003677">
    <property type="term" value="F:DNA binding"/>
    <property type="evidence" value="ECO:0007669"/>
    <property type="project" value="UniProtKB-KW"/>
</dbReference>
<dbReference type="SMART" id="SM00418">
    <property type="entry name" value="HTH_ARSR"/>
    <property type="match status" value="1"/>
</dbReference>
<name>A0A1I5FT05_PSUAM</name>
<keyword evidence="3" id="KW-0804">Transcription</keyword>
<keyword evidence="1" id="KW-0805">Transcription regulation</keyword>
<dbReference type="Proteomes" id="UP000199614">
    <property type="component" value="Unassembled WGS sequence"/>
</dbReference>
<protein>
    <submittedName>
        <fullName evidence="6">DNA-binding transcriptional regulator, ArsR family</fullName>
    </submittedName>
</protein>
<feature type="compositionally biased region" description="Basic and acidic residues" evidence="4">
    <location>
        <begin position="132"/>
        <end position="142"/>
    </location>
</feature>
<sequence length="153" mass="16879">MGEQLSSHVADLVEDQPLDGVETVAGAAAELFKALADPLRLQLVGLARQAPDAELCFCDLIEAFPQPQSTLSHHLSVLVKAGVMSRERRGTWSWYRLEPDLVDQINDALSLDGMLHQLLRLEHADNPKLISRDGDLLSRCEPPESAEDDTERA</sequence>
<dbReference type="InterPro" id="IPR001845">
    <property type="entry name" value="HTH_ArsR_DNA-bd_dom"/>
</dbReference>
<evidence type="ECO:0000256" key="1">
    <source>
        <dbReference type="ARBA" id="ARBA00023015"/>
    </source>
</evidence>
<dbReference type="AlphaFoldDB" id="A0A1I5FT05"/>
<keyword evidence="2 6" id="KW-0238">DNA-binding</keyword>
<dbReference type="SUPFAM" id="SSF46785">
    <property type="entry name" value="Winged helix' DNA-binding domain"/>
    <property type="match status" value="1"/>
</dbReference>
<organism evidence="6 7">
    <name type="scientific">Pseudonocardia ammonioxydans</name>
    <dbReference type="NCBI Taxonomy" id="260086"/>
    <lineage>
        <taxon>Bacteria</taxon>
        <taxon>Bacillati</taxon>
        <taxon>Actinomycetota</taxon>
        <taxon>Actinomycetes</taxon>
        <taxon>Pseudonocardiales</taxon>
        <taxon>Pseudonocardiaceae</taxon>
        <taxon>Pseudonocardia</taxon>
    </lineage>
</organism>
<dbReference type="STRING" id="260086.SAMN05216207_104041"/>
<reference evidence="6 7" key="1">
    <citation type="submission" date="2016-10" db="EMBL/GenBank/DDBJ databases">
        <authorList>
            <person name="de Groot N.N."/>
        </authorList>
    </citation>
    <scope>NUCLEOTIDE SEQUENCE [LARGE SCALE GENOMIC DNA]</scope>
    <source>
        <strain evidence="6 7">CGMCC 4.1877</strain>
    </source>
</reference>
<dbReference type="PROSITE" id="PS50987">
    <property type="entry name" value="HTH_ARSR_2"/>
    <property type="match status" value="1"/>
</dbReference>
<dbReference type="PANTHER" id="PTHR33154:SF18">
    <property type="entry name" value="ARSENICAL RESISTANCE OPERON REPRESSOR"/>
    <property type="match status" value="1"/>
</dbReference>
<evidence type="ECO:0000256" key="4">
    <source>
        <dbReference type="SAM" id="MobiDB-lite"/>
    </source>
</evidence>
<keyword evidence="7" id="KW-1185">Reference proteome</keyword>
<dbReference type="NCBIfam" id="NF033788">
    <property type="entry name" value="HTH_metalloreg"/>
    <property type="match status" value="1"/>
</dbReference>
<dbReference type="GO" id="GO:0003700">
    <property type="term" value="F:DNA-binding transcription factor activity"/>
    <property type="evidence" value="ECO:0007669"/>
    <property type="project" value="InterPro"/>
</dbReference>
<dbReference type="RefSeq" id="WP_085915373.1">
    <property type="nucleotide sequence ID" value="NZ_FOUY01000040.1"/>
</dbReference>
<evidence type="ECO:0000256" key="3">
    <source>
        <dbReference type="ARBA" id="ARBA00023163"/>
    </source>
</evidence>
<feature type="compositionally biased region" description="Acidic residues" evidence="4">
    <location>
        <begin position="144"/>
        <end position="153"/>
    </location>
</feature>
<evidence type="ECO:0000256" key="2">
    <source>
        <dbReference type="ARBA" id="ARBA00023125"/>
    </source>
</evidence>
<evidence type="ECO:0000259" key="5">
    <source>
        <dbReference type="PROSITE" id="PS50987"/>
    </source>
</evidence>